<dbReference type="Pfam" id="PF16537">
    <property type="entry name" value="T2SSB"/>
    <property type="match status" value="1"/>
</dbReference>
<dbReference type="Proteomes" id="UP001521137">
    <property type="component" value="Unassembled WGS sequence"/>
</dbReference>
<gene>
    <name evidence="3" type="ORF">L0668_16525</name>
</gene>
<proteinExistence type="predicted"/>
<feature type="transmembrane region" description="Helical" evidence="1">
    <location>
        <begin position="136"/>
        <end position="154"/>
    </location>
</feature>
<protein>
    <submittedName>
        <fullName evidence="3">General secretion pathway protein GspB</fullName>
    </submittedName>
</protein>
<keyword evidence="1" id="KW-1133">Transmembrane helix</keyword>
<reference evidence="3 4" key="1">
    <citation type="submission" date="2022-01" db="EMBL/GenBank/DDBJ databases">
        <title>Paraglaciecola sp. G1-23.</title>
        <authorList>
            <person name="Jin M.S."/>
            <person name="Han D.M."/>
            <person name="Kim H.M."/>
            <person name="Jeon C.O."/>
        </authorList>
    </citation>
    <scope>NUCLEOTIDE SEQUENCE [LARGE SCALE GENOMIC DNA]</scope>
    <source>
        <strain evidence="3 4">G1-23</strain>
    </source>
</reference>
<organism evidence="3 4">
    <name type="scientific">Paraglaciecola algarum</name>
    <dbReference type="NCBI Taxonomy" id="3050085"/>
    <lineage>
        <taxon>Bacteria</taxon>
        <taxon>Pseudomonadati</taxon>
        <taxon>Pseudomonadota</taxon>
        <taxon>Gammaproteobacteria</taxon>
        <taxon>Alteromonadales</taxon>
        <taxon>Alteromonadaceae</taxon>
        <taxon>Paraglaciecola</taxon>
    </lineage>
</organism>
<evidence type="ECO:0000313" key="3">
    <source>
        <dbReference type="EMBL" id="MCF2949726.1"/>
    </source>
</evidence>
<evidence type="ECO:0000313" key="4">
    <source>
        <dbReference type="Proteomes" id="UP001521137"/>
    </source>
</evidence>
<dbReference type="InterPro" id="IPR032389">
    <property type="entry name" value="GspB_C"/>
</dbReference>
<comment type="caution">
    <text evidence="3">The sequence shown here is derived from an EMBL/GenBank/DDBJ whole genome shotgun (WGS) entry which is preliminary data.</text>
</comment>
<keyword evidence="1" id="KW-0472">Membrane</keyword>
<feature type="domain" description="Type II secretion system protein GspB C-terminal" evidence="2">
    <location>
        <begin position="319"/>
        <end position="378"/>
    </location>
</feature>
<sequence>MLNSTQFKTLNIQDLLPGMVIIRVVKQNGPIKIKKSGLVTSLEMVQGLIEMGIQQIEIDPDQTVEFEDIDNVEVDSSVVTSSHKKVKKSATQKMLQSNNLTNSRIEDNLSSQFHRSLFLPTVQSIPSGWQYFARRYTLVALMAIGGFGFGWISANYQLIVNLFPTELEISHIETEQQKQVNDQSAPLLKSEQDTNIDSLQPDGELNIVPSSQLQEIVTNLPRVDINITQVDHNQYKTSSTSTDLAKVELEPSELSQSLTEVEATPKISADLLKKFNQAIAQVSESPVNEAPQVTQGTNTENLNSVPRVDQLSAWVLTELPSMSFSAHMYASEQNERWVRVNGTRMVEGDVIDKKVTIISIEPQRVILNYAGQEFSMAALTDW</sequence>
<dbReference type="RefSeq" id="WP_235313828.1">
    <property type="nucleotide sequence ID" value="NZ_JAKGAS010000010.1"/>
</dbReference>
<evidence type="ECO:0000256" key="1">
    <source>
        <dbReference type="SAM" id="Phobius"/>
    </source>
</evidence>
<accession>A0ABS9D9T2</accession>
<evidence type="ECO:0000259" key="2">
    <source>
        <dbReference type="Pfam" id="PF16537"/>
    </source>
</evidence>
<name>A0ABS9D9T2_9ALTE</name>
<dbReference type="EMBL" id="JAKGAS010000010">
    <property type="protein sequence ID" value="MCF2949726.1"/>
    <property type="molecule type" value="Genomic_DNA"/>
</dbReference>
<keyword evidence="1" id="KW-0812">Transmembrane</keyword>
<keyword evidence="4" id="KW-1185">Reference proteome</keyword>